<comment type="caution">
    <text evidence="3">The sequence shown here is derived from an EMBL/GenBank/DDBJ whole genome shotgun (WGS) entry which is preliminary data.</text>
</comment>
<keyword evidence="1" id="KW-0472">Membrane</keyword>
<sequence length="326" mass="34170">MGKRICRAKANTVVALLLLLVFAGLGSLWISHRPSSPSDYAEDALAILANGYYAQGEDWDNAKANVLDSVSEAESIEELYVPLIEATRVAGGKHSSFQTPEKALEFQNQSAERFELPKVTTNTGVTVVSIPMISSASAEEETAYVNEAAFGIDNASAQTCGWVVDLRGNRGGNMWPMLAAVSPLLPNGPAMAFVTSDGQSSSVAIDGAATALNGEVLSEGPDVKKVIDTPIAVLQDKDTASSGEAVLLAFKDLPKVRTFGEASAGYSSANSVYTLADGAQIVLTEATYADRSGNNTEGVPLEPDVASSPSLTFDVAVEWLSDEGCP</sequence>
<dbReference type="Gene3D" id="3.90.226.10">
    <property type="entry name" value="2-enoyl-CoA Hydratase, Chain A, domain 1"/>
    <property type="match status" value="1"/>
</dbReference>
<feature type="transmembrane region" description="Helical" evidence="1">
    <location>
        <begin position="12"/>
        <end position="30"/>
    </location>
</feature>
<dbReference type="Proteomes" id="UP000245283">
    <property type="component" value="Unassembled WGS sequence"/>
</dbReference>
<reference evidence="4" key="1">
    <citation type="submission" date="2018-05" db="EMBL/GenBank/DDBJ databases">
        <authorList>
            <person name="Li Y."/>
        </authorList>
    </citation>
    <scope>NUCLEOTIDE SEQUENCE [LARGE SCALE GENOMIC DNA]</scope>
    <source>
        <strain evidence="4">sk1b4</strain>
    </source>
</reference>
<evidence type="ECO:0000259" key="2">
    <source>
        <dbReference type="SMART" id="SM00245"/>
    </source>
</evidence>
<dbReference type="InterPro" id="IPR005151">
    <property type="entry name" value="Tail-specific_protease"/>
</dbReference>
<dbReference type="GO" id="GO:0007165">
    <property type="term" value="P:signal transduction"/>
    <property type="evidence" value="ECO:0007669"/>
    <property type="project" value="TreeGrafter"/>
</dbReference>
<dbReference type="GO" id="GO:0004175">
    <property type="term" value="F:endopeptidase activity"/>
    <property type="evidence" value="ECO:0007669"/>
    <property type="project" value="TreeGrafter"/>
</dbReference>
<dbReference type="GO" id="GO:0006508">
    <property type="term" value="P:proteolysis"/>
    <property type="evidence" value="ECO:0007669"/>
    <property type="project" value="InterPro"/>
</dbReference>
<dbReference type="SUPFAM" id="SSF52096">
    <property type="entry name" value="ClpP/crotonase"/>
    <property type="match status" value="1"/>
</dbReference>
<dbReference type="EMBL" id="QETB01000003">
    <property type="protein sequence ID" value="PWF26381.1"/>
    <property type="molecule type" value="Genomic_DNA"/>
</dbReference>
<dbReference type="CDD" id="cd06567">
    <property type="entry name" value="Peptidase_S41"/>
    <property type="match status" value="1"/>
</dbReference>
<evidence type="ECO:0000313" key="4">
    <source>
        <dbReference type="Proteomes" id="UP000245283"/>
    </source>
</evidence>
<dbReference type="AlphaFoldDB" id="A0A2V1K7R8"/>
<dbReference type="InterPro" id="IPR029045">
    <property type="entry name" value="ClpP/crotonase-like_dom_sf"/>
</dbReference>
<protein>
    <recommendedName>
        <fullName evidence="2">Tail specific protease domain-containing protein</fullName>
    </recommendedName>
</protein>
<dbReference type="PANTHER" id="PTHR32060">
    <property type="entry name" value="TAIL-SPECIFIC PROTEASE"/>
    <property type="match status" value="1"/>
</dbReference>
<name>A0A2V1K7R8_9ACTO</name>
<organism evidence="3 4">
    <name type="scientific">Ancrocorticia populi</name>
    <dbReference type="NCBI Taxonomy" id="2175228"/>
    <lineage>
        <taxon>Bacteria</taxon>
        <taxon>Bacillati</taxon>
        <taxon>Actinomycetota</taxon>
        <taxon>Actinomycetes</taxon>
        <taxon>Actinomycetales</taxon>
        <taxon>Actinomycetaceae</taxon>
        <taxon>Ancrocorticia</taxon>
    </lineage>
</organism>
<dbReference type="SMART" id="SM00245">
    <property type="entry name" value="TSPc"/>
    <property type="match status" value="1"/>
</dbReference>
<keyword evidence="4" id="KW-1185">Reference proteome</keyword>
<evidence type="ECO:0000256" key="1">
    <source>
        <dbReference type="SAM" id="Phobius"/>
    </source>
</evidence>
<dbReference type="PANTHER" id="PTHR32060:SF30">
    <property type="entry name" value="CARBOXY-TERMINAL PROCESSING PROTEASE CTPA"/>
    <property type="match status" value="1"/>
</dbReference>
<dbReference type="RefSeq" id="WP_109093453.1">
    <property type="nucleotide sequence ID" value="NZ_JBQDYW010000005.1"/>
</dbReference>
<proteinExistence type="predicted"/>
<feature type="domain" description="Tail specific protease" evidence="2">
    <location>
        <begin position="101"/>
        <end position="308"/>
    </location>
</feature>
<dbReference type="GO" id="GO:0030288">
    <property type="term" value="C:outer membrane-bounded periplasmic space"/>
    <property type="evidence" value="ECO:0007669"/>
    <property type="project" value="TreeGrafter"/>
</dbReference>
<dbReference type="Pfam" id="PF03572">
    <property type="entry name" value="Peptidase_S41"/>
    <property type="match status" value="1"/>
</dbReference>
<keyword evidence="1" id="KW-0812">Transmembrane</keyword>
<gene>
    <name evidence="3" type="ORF">DD236_05840</name>
</gene>
<keyword evidence="1" id="KW-1133">Transmembrane helix</keyword>
<accession>A0A2V1K7R8</accession>
<evidence type="ECO:0000313" key="3">
    <source>
        <dbReference type="EMBL" id="PWF26381.1"/>
    </source>
</evidence>
<dbReference type="GO" id="GO:0008236">
    <property type="term" value="F:serine-type peptidase activity"/>
    <property type="evidence" value="ECO:0007669"/>
    <property type="project" value="InterPro"/>
</dbReference>
<dbReference type="OrthoDB" id="7314861at2"/>